<evidence type="ECO:0000313" key="5">
    <source>
        <dbReference type="EMBL" id="JAS19932.1"/>
    </source>
</evidence>
<name>A0A1B6D2K0_9HEMI</name>
<dbReference type="GO" id="GO:0003723">
    <property type="term" value="F:RNA binding"/>
    <property type="evidence" value="ECO:0007669"/>
    <property type="project" value="TreeGrafter"/>
</dbReference>
<dbReference type="InterPro" id="IPR004301">
    <property type="entry name" value="Nucleoplasmin"/>
</dbReference>
<comment type="similarity">
    <text evidence="2">Belongs to the nucleoplasmin family.</text>
</comment>
<sequence length="121" mass="13674">MEEECFWGLTLDKDNKKVTWDPEDYNCEGSNPDRGEQMLIVRQILLGQSAIKSQGELNIIEVDTMGYKSDIKVPIAILKSGVQNSAFIDLLFPGRPVTFRLTEGNGPVHIQGKSFCWKRID</sequence>
<dbReference type="Pfam" id="PF03066">
    <property type="entry name" value="Nucleoplasmin"/>
    <property type="match status" value="1"/>
</dbReference>
<evidence type="ECO:0000259" key="4">
    <source>
        <dbReference type="Pfam" id="PF03066"/>
    </source>
</evidence>
<dbReference type="GO" id="GO:0003682">
    <property type="term" value="F:chromatin binding"/>
    <property type="evidence" value="ECO:0007669"/>
    <property type="project" value="TreeGrafter"/>
</dbReference>
<accession>A0A1B6D2K0</accession>
<dbReference type="InterPro" id="IPR036824">
    <property type="entry name" value="Nucleoplasmin_core_dom_sf"/>
</dbReference>
<dbReference type="GO" id="GO:0005737">
    <property type="term" value="C:cytoplasm"/>
    <property type="evidence" value="ECO:0007669"/>
    <property type="project" value="TreeGrafter"/>
</dbReference>
<dbReference type="GO" id="GO:0006338">
    <property type="term" value="P:chromatin remodeling"/>
    <property type="evidence" value="ECO:0007669"/>
    <property type="project" value="TreeGrafter"/>
</dbReference>
<dbReference type="SUPFAM" id="SSF69203">
    <property type="entry name" value="Nucleoplasmin-like core domain"/>
    <property type="match status" value="1"/>
</dbReference>
<evidence type="ECO:0000256" key="1">
    <source>
        <dbReference type="ARBA" id="ARBA00004123"/>
    </source>
</evidence>
<dbReference type="GO" id="GO:0042393">
    <property type="term" value="F:histone binding"/>
    <property type="evidence" value="ECO:0007669"/>
    <property type="project" value="TreeGrafter"/>
</dbReference>
<dbReference type="AlphaFoldDB" id="A0A1B6D2K0"/>
<dbReference type="Gene3D" id="2.60.120.340">
    <property type="entry name" value="Nucleoplasmin core domain"/>
    <property type="match status" value="1"/>
</dbReference>
<dbReference type="InterPro" id="IPR024057">
    <property type="entry name" value="Nucleoplasmin_core_dom"/>
</dbReference>
<dbReference type="EMBL" id="GEDC01017366">
    <property type="protein sequence ID" value="JAS19932.1"/>
    <property type="molecule type" value="Transcribed_RNA"/>
</dbReference>
<gene>
    <name evidence="5" type="ORF">g.9228</name>
</gene>
<reference evidence="5" key="1">
    <citation type="submission" date="2015-12" db="EMBL/GenBank/DDBJ databases">
        <title>De novo transcriptome assembly of four potential Pierce s Disease insect vectors from Arizona vineyards.</title>
        <authorList>
            <person name="Tassone E.E."/>
        </authorList>
    </citation>
    <scope>NUCLEOTIDE SEQUENCE</scope>
</reference>
<evidence type="ECO:0000256" key="2">
    <source>
        <dbReference type="ARBA" id="ARBA00010744"/>
    </source>
</evidence>
<feature type="domain" description="Nucleoplasmin core" evidence="4">
    <location>
        <begin position="6"/>
        <end position="114"/>
    </location>
</feature>
<proteinExistence type="inferred from homology"/>
<dbReference type="PANTHER" id="PTHR22747:SF18">
    <property type="entry name" value="GEO09167P1-RELATED"/>
    <property type="match status" value="1"/>
</dbReference>
<protein>
    <recommendedName>
        <fullName evidence="4">Nucleoplasmin core domain-containing protein</fullName>
    </recommendedName>
</protein>
<dbReference type="GO" id="GO:0005654">
    <property type="term" value="C:nucleoplasm"/>
    <property type="evidence" value="ECO:0007669"/>
    <property type="project" value="TreeGrafter"/>
</dbReference>
<keyword evidence="3" id="KW-0539">Nucleus</keyword>
<evidence type="ECO:0000256" key="3">
    <source>
        <dbReference type="ARBA" id="ARBA00023242"/>
    </source>
</evidence>
<comment type="subcellular location">
    <subcellularLocation>
        <location evidence="1">Nucleus</location>
    </subcellularLocation>
</comment>
<organism evidence="5">
    <name type="scientific">Clastoptera arizonana</name>
    <name type="common">Arizona spittle bug</name>
    <dbReference type="NCBI Taxonomy" id="38151"/>
    <lineage>
        <taxon>Eukaryota</taxon>
        <taxon>Metazoa</taxon>
        <taxon>Ecdysozoa</taxon>
        <taxon>Arthropoda</taxon>
        <taxon>Hexapoda</taxon>
        <taxon>Insecta</taxon>
        <taxon>Pterygota</taxon>
        <taxon>Neoptera</taxon>
        <taxon>Paraneoptera</taxon>
        <taxon>Hemiptera</taxon>
        <taxon>Auchenorrhyncha</taxon>
        <taxon>Cercopoidea</taxon>
        <taxon>Clastopteridae</taxon>
        <taxon>Clastoptera</taxon>
    </lineage>
</organism>
<dbReference type="PANTHER" id="PTHR22747">
    <property type="entry name" value="NUCLEOPLASMIN"/>
    <property type="match status" value="1"/>
</dbReference>
<dbReference type="GO" id="GO:0005730">
    <property type="term" value="C:nucleolus"/>
    <property type="evidence" value="ECO:0007669"/>
    <property type="project" value="TreeGrafter"/>
</dbReference>